<dbReference type="GO" id="GO:0003677">
    <property type="term" value="F:DNA binding"/>
    <property type="evidence" value="ECO:0007669"/>
    <property type="project" value="InterPro"/>
</dbReference>
<dbReference type="AlphaFoldDB" id="A0A3A4KPA0"/>
<dbReference type="EMBL" id="QZFU01000015">
    <property type="protein sequence ID" value="RJO77606.1"/>
    <property type="molecule type" value="Genomic_DNA"/>
</dbReference>
<evidence type="ECO:0000313" key="3">
    <source>
        <dbReference type="Proteomes" id="UP000266677"/>
    </source>
</evidence>
<dbReference type="SUPFAM" id="SSF56349">
    <property type="entry name" value="DNA breaking-rejoining enzymes"/>
    <property type="match status" value="1"/>
</dbReference>
<name>A0A3A4KPA0_9NOCA</name>
<dbReference type="InterPro" id="IPR013762">
    <property type="entry name" value="Integrase-like_cat_sf"/>
</dbReference>
<accession>A0A3A4KPA0</accession>
<sequence>MGPYAVERHDEELEWHRAYQTLAYAAYLNNGEERKRAPIQVTAPDERSLDTKFGVVIGEWKWRQEELNPRRRSKTSLEVFMSEVFVPDSKKDADGKPIAGYNVVKIEDLRERTVRELSVPKLFIDHIDKILKSGMNAKAQRQRLILIEMMEIPMQWGVITTNPAEVVPDILDPVVKPKSLAEDGIAVVRERIQSWAAGDPRREQKLADMFDVGLALATRTGELLALLWEENDRDDGLIGGIHLDAVDANGDPAPYVWITGKIIQPKGEGPIRVPHTKTGEDGIRRVPIPLWAVPIFRRLRQEWLDSPLDNPLTLLFPSRNGTPRSDKNVNRSFRDARGEGLEWVSIGGTTRKTSATAIMRELGPEATAEQLGHTTTRNVKYYAVSPGRIVNNSNAAALESLAPKAGRRADTEVA</sequence>
<evidence type="ECO:0000313" key="2">
    <source>
        <dbReference type="EMBL" id="RJO77606.1"/>
    </source>
</evidence>
<evidence type="ECO:0008006" key="4">
    <source>
        <dbReference type="Google" id="ProtNLM"/>
    </source>
</evidence>
<keyword evidence="1" id="KW-0233">DNA recombination</keyword>
<comment type="caution">
    <text evidence="2">The sequence shown here is derived from an EMBL/GenBank/DDBJ whole genome shotgun (WGS) entry which is preliminary data.</text>
</comment>
<dbReference type="Proteomes" id="UP000266677">
    <property type="component" value="Unassembled WGS sequence"/>
</dbReference>
<evidence type="ECO:0000256" key="1">
    <source>
        <dbReference type="ARBA" id="ARBA00023172"/>
    </source>
</evidence>
<proteinExistence type="predicted"/>
<dbReference type="RefSeq" id="WP_120039130.1">
    <property type="nucleotide sequence ID" value="NZ_QZFU01000015.1"/>
</dbReference>
<dbReference type="OrthoDB" id="4326943at2"/>
<organism evidence="2 3">
    <name type="scientific">Nocardia panacis</name>
    <dbReference type="NCBI Taxonomy" id="2340916"/>
    <lineage>
        <taxon>Bacteria</taxon>
        <taxon>Bacillati</taxon>
        <taxon>Actinomycetota</taxon>
        <taxon>Actinomycetes</taxon>
        <taxon>Mycobacteriales</taxon>
        <taxon>Nocardiaceae</taxon>
        <taxon>Nocardia</taxon>
    </lineage>
</organism>
<keyword evidence="3" id="KW-1185">Reference proteome</keyword>
<protein>
    <recommendedName>
        <fullName evidence="4">Tyr recombinase domain-containing protein</fullName>
    </recommendedName>
</protein>
<dbReference type="GO" id="GO:0015074">
    <property type="term" value="P:DNA integration"/>
    <property type="evidence" value="ECO:0007669"/>
    <property type="project" value="InterPro"/>
</dbReference>
<dbReference type="GO" id="GO:0006310">
    <property type="term" value="P:DNA recombination"/>
    <property type="evidence" value="ECO:0007669"/>
    <property type="project" value="UniProtKB-KW"/>
</dbReference>
<dbReference type="Gene3D" id="1.10.443.10">
    <property type="entry name" value="Intergrase catalytic core"/>
    <property type="match status" value="1"/>
</dbReference>
<dbReference type="InterPro" id="IPR011010">
    <property type="entry name" value="DNA_brk_join_enz"/>
</dbReference>
<gene>
    <name evidence="2" type="ORF">D5S18_07655</name>
</gene>
<reference evidence="2 3" key="1">
    <citation type="submission" date="2018-09" db="EMBL/GenBank/DDBJ databases">
        <title>YIM PH21274 draft genome.</title>
        <authorList>
            <person name="Miao C."/>
        </authorList>
    </citation>
    <scope>NUCLEOTIDE SEQUENCE [LARGE SCALE GENOMIC DNA]</scope>
    <source>
        <strain evidence="2 3">YIM PH 21724</strain>
    </source>
</reference>